<organism evidence="1 2">
    <name type="scientific">Danio rerio</name>
    <name type="common">Zebrafish</name>
    <name type="synonym">Brachydanio rerio</name>
    <dbReference type="NCBI Taxonomy" id="7955"/>
    <lineage>
        <taxon>Eukaryota</taxon>
        <taxon>Metazoa</taxon>
        <taxon>Chordata</taxon>
        <taxon>Craniata</taxon>
        <taxon>Vertebrata</taxon>
        <taxon>Euteleostomi</taxon>
        <taxon>Actinopterygii</taxon>
        <taxon>Neopterygii</taxon>
        <taxon>Teleostei</taxon>
        <taxon>Ostariophysi</taxon>
        <taxon>Cypriniformes</taxon>
        <taxon>Danionidae</taxon>
        <taxon>Danioninae</taxon>
        <taxon>Danio</taxon>
    </lineage>
</organism>
<name>A0AC58HV93_DANRE</name>
<proteinExistence type="predicted"/>
<dbReference type="RefSeq" id="XP_073785914.1">
    <property type="nucleotide sequence ID" value="XM_073929813.1"/>
</dbReference>
<evidence type="ECO:0000313" key="2">
    <source>
        <dbReference type="RefSeq" id="XP_073785914.1"/>
    </source>
</evidence>
<gene>
    <name evidence="2" type="primary">chs2</name>
</gene>
<accession>A0AC58HV93</accession>
<keyword evidence="1" id="KW-1185">Reference proteome</keyword>
<evidence type="ECO:0000313" key="1">
    <source>
        <dbReference type="Proteomes" id="UP000000437"/>
    </source>
</evidence>
<dbReference type="Proteomes" id="UP000000437">
    <property type="component" value="Chromosome 18"/>
</dbReference>
<protein>
    <submittedName>
        <fullName evidence="2">Chitin synthase chs-1</fullName>
    </submittedName>
</protein>
<sequence>MEQSAEFRQLRDVHKKEHKQDEQKEQEQKFWDVCREVPIIQNEQMPKKRMHCLKWFACTVVGLLVFILALLSKTSFLLLITFGNNQTDIIHSDKKPTALLAIGFVLVGPNVLLLLKSTWKFIFKSATMPAKKTVFWVLCVEILVALGAAVLTIVAMPHFDIVTNVMILNSVSILSAVFQVVAECLAKERKRLIMLPVLSIIFIVLGYVLFVVNYLVFESSFCITIGLAIFGTICVSMNWWENYSTLFNSLHLKGISKDIGKSRNAVNIISSLTRILITSAVIGAYVTLTGDGWNSVKLVFETVVIALVVIQTLSSALCRWFVVVACKMHALRRSFFMPMYFASVIVLAVFLSPLVVKFPVSNYTSIPLDKSESSVEWVKLLLADAIKTLLTRDIVVNMKTEGLVCLGCSALFWWLGLVLSTVYIWFLKIHRIERTQDLFVQRMYEGAFLEQSLLLNTRFEIRKKIKDKKCAQIIRVFLCATMWHETYDEMMKIIISMFRLDAYRPKTGKHSDIEFEFHVYFDDAFKDDSNQRERLANEYVEILVEVIKEVYIIFSEEDPCVFKKMQPLPTQKIISTPYGGRLEYTLPKGNVMMVHLKDKQLIRHKKRWSQIMYLYYILGWRLNKQYYEKFEAGEEPDLLKEKLKRERENTYILALDGDTDFQPSAVMLLIDRLKLYPEVGAACGRIHPTGTGPMVWYQKFEYAVGHWLQKTAEHVFGCVLCSPGCFSLFRGAALVEDNVMKRYTTKASEASHYVQYDQGEDRWLCTLLLQQGWRVEYNAASDAYTNAPQDFKEFYNQRRRWGPSTMANTIDLLGSGQLTSQRNSSISKLYILYQIISMAASILGPATICLMISGSFVFIFNMNENTALALAIVPPTVYLILCFKLKSDTQIRIAAIMSIIYAFLMAGTILSIIGDLVKQNTFLTPSGLFLIGMVMLYVITAALHPQEFSLVVYGLLYFICIPSGYLLLAIYSIVNMNNVSWGTRESGGQTKTSAVNSLKKKFMNATCCKCPCLEYEDETSKEILPAETITKTETSQITLDIQSANVFPTSPYSLDRKPWIQRLQPKFGFWLKSKSECKLSTDEVSFWMEMQNKYLEPLMENKEQQEKIANDLRELRNKVTFVFFFCNALWLAATFFLQTIGDAVSIKIPKIYPNGTHSSTETLSLDPIALMFLLSFAVLLIMQFLGMLYHRIYTLIHYVAYADTEIKAHRKQSEQVAQIVDSNHHQETTEDDGTLWFQNPSTIGHITAV</sequence>
<reference evidence="2" key="1">
    <citation type="submission" date="2025-08" db="UniProtKB">
        <authorList>
            <consortium name="RefSeq"/>
        </authorList>
    </citation>
    <scope>IDENTIFICATION</scope>
    <source>
        <strain evidence="2">Tuebingen</strain>
        <tissue evidence="2">Fibroblasts and whole tissue</tissue>
    </source>
</reference>